<comment type="caution">
    <text evidence="2">The sequence shown here is derived from an EMBL/GenBank/DDBJ whole genome shotgun (WGS) entry which is preliminary data.</text>
</comment>
<keyword evidence="3" id="KW-1185">Reference proteome</keyword>
<evidence type="ECO:0000313" key="3">
    <source>
        <dbReference type="Proteomes" id="UP000483004"/>
    </source>
</evidence>
<dbReference type="RefSeq" id="WP_151539677.1">
    <property type="nucleotide sequence ID" value="NZ_WBMR01000019.1"/>
</dbReference>
<sequence length="134" mass="13943">MTPAEELRAAEAKVRETASKATPGPWVADGLEISGEVTDPDADMYARWVAESLDDNDPDHGCDNAAWIALASPALAEPLAGLLKSAGNDLSGAEAAAAKLTHLGEGFDPVEFCDEPASVRRALDVARAINGSTR</sequence>
<reference evidence="2 3" key="1">
    <citation type="submission" date="2019-09" db="EMBL/GenBank/DDBJ databases">
        <title>Actinomadura physcomitrii sp. nov., a novel actinomycete isolated from moss [Physcomitrium sphaericum (Ludw) Fuernr].</title>
        <authorList>
            <person name="Liu C."/>
            <person name="Zhuang X."/>
        </authorList>
    </citation>
    <scope>NUCLEOTIDE SEQUENCE [LARGE SCALE GENOMIC DNA]</scope>
    <source>
        <strain evidence="2 3">CYP1-1B</strain>
    </source>
</reference>
<dbReference type="AlphaFoldDB" id="A0A6L3VZ53"/>
<proteinExistence type="predicted"/>
<evidence type="ECO:0000313" key="2">
    <source>
        <dbReference type="EMBL" id="KAB2384722.1"/>
    </source>
</evidence>
<gene>
    <name evidence="2" type="ORF">F9B16_09755</name>
</gene>
<feature type="region of interest" description="Disordered" evidence="1">
    <location>
        <begin position="1"/>
        <end position="32"/>
    </location>
</feature>
<accession>A0A6L3VZ53</accession>
<dbReference type="Proteomes" id="UP000483004">
    <property type="component" value="Unassembled WGS sequence"/>
</dbReference>
<evidence type="ECO:0008006" key="4">
    <source>
        <dbReference type="Google" id="ProtNLM"/>
    </source>
</evidence>
<dbReference type="EMBL" id="WBMR01000019">
    <property type="protein sequence ID" value="KAB2384722.1"/>
    <property type="molecule type" value="Genomic_DNA"/>
</dbReference>
<evidence type="ECO:0000256" key="1">
    <source>
        <dbReference type="SAM" id="MobiDB-lite"/>
    </source>
</evidence>
<protein>
    <recommendedName>
        <fullName evidence="4">DUF4259 domain-containing protein</fullName>
    </recommendedName>
</protein>
<name>A0A6L3VZ53_9ACTN</name>
<organism evidence="2 3">
    <name type="scientific">Actinomadura montaniterrae</name>
    <dbReference type="NCBI Taxonomy" id="1803903"/>
    <lineage>
        <taxon>Bacteria</taxon>
        <taxon>Bacillati</taxon>
        <taxon>Actinomycetota</taxon>
        <taxon>Actinomycetes</taxon>
        <taxon>Streptosporangiales</taxon>
        <taxon>Thermomonosporaceae</taxon>
        <taxon>Actinomadura</taxon>
    </lineage>
</organism>
<dbReference type="OrthoDB" id="4329178at2"/>
<feature type="compositionally biased region" description="Basic and acidic residues" evidence="1">
    <location>
        <begin position="1"/>
        <end position="18"/>
    </location>
</feature>